<gene>
    <name evidence="2" type="ORF">BDU57DRAFT_551821</name>
</gene>
<dbReference type="EMBL" id="ML979142">
    <property type="protein sequence ID" value="KAF1911769.1"/>
    <property type="molecule type" value="Genomic_DNA"/>
</dbReference>
<dbReference type="AlphaFoldDB" id="A0A6A5Q8T6"/>
<reference evidence="2" key="1">
    <citation type="journal article" date="2020" name="Stud. Mycol.">
        <title>101 Dothideomycetes genomes: a test case for predicting lifestyles and emergence of pathogens.</title>
        <authorList>
            <person name="Haridas S."/>
            <person name="Albert R."/>
            <person name="Binder M."/>
            <person name="Bloem J."/>
            <person name="Labutti K."/>
            <person name="Salamov A."/>
            <person name="Andreopoulos B."/>
            <person name="Baker S."/>
            <person name="Barry K."/>
            <person name="Bills G."/>
            <person name="Bluhm B."/>
            <person name="Cannon C."/>
            <person name="Castanera R."/>
            <person name="Culley D."/>
            <person name="Daum C."/>
            <person name="Ezra D."/>
            <person name="Gonzalez J."/>
            <person name="Henrissat B."/>
            <person name="Kuo A."/>
            <person name="Liang C."/>
            <person name="Lipzen A."/>
            <person name="Lutzoni F."/>
            <person name="Magnuson J."/>
            <person name="Mondo S."/>
            <person name="Nolan M."/>
            <person name="Ohm R."/>
            <person name="Pangilinan J."/>
            <person name="Park H.-J."/>
            <person name="Ramirez L."/>
            <person name="Alfaro M."/>
            <person name="Sun H."/>
            <person name="Tritt A."/>
            <person name="Yoshinaga Y."/>
            <person name="Zwiers L.-H."/>
            <person name="Turgeon B."/>
            <person name="Goodwin S."/>
            <person name="Spatafora J."/>
            <person name="Crous P."/>
            <person name="Grigoriev I."/>
        </authorList>
    </citation>
    <scope>NUCLEOTIDE SEQUENCE</scope>
    <source>
        <strain evidence="2">HMLAC05119</strain>
    </source>
</reference>
<dbReference type="Proteomes" id="UP000800096">
    <property type="component" value="Unassembled WGS sequence"/>
</dbReference>
<organism evidence="2 3">
    <name type="scientific">Ampelomyces quisqualis</name>
    <name type="common">Powdery mildew agent</name>
    <dbReference type="NCBI Taxonomy" id="50730"/>
    <lineage>
        <taxon>Eukaryota</taxon>
        <taxon>Fungi</taxon>
        <taxon>Dikarya</taxon>
        <taxon>Ascomycota</taxon>
        <taxon>Pezizomycotina</taxon>
        <taxon>Dothideomycetes</taxon>
        <taxon>Pleosporomycetidae</taxon>
        <taxon>Pleosporales</taxon>
        <taxon>Pleosporineae</taxon>
        <taxon>Phaeosphaeriaceae</taxon>
        <taxon>Ampelomyces</taxon>
    </lineage>
</organism>
<accession>A0A6A5Q8T6</accession>
<dbReference type="OrthoDB" id="8922241at2759"/>
<proteinExistence type="predicted"/>
<evidence type="ECO:0000313" key="3">
    <source>
        <dbReference type="Proteomes" id="UP000800096"/>
    </source>
</evidence>
<evidence type="ECO:0000313" key="2">
    <source>
        <dbReference type="EMBL" id="KAF1911769.1"/>
    </source>
</evidence>
<keyword evidence="3" id="KW-1185">Reference proteome</keyword>
<name>A0A6A5Q8T6_AMPQU</name>
<sequence>MRLLSELRSWGIKVKSSREASPNKPSRLTAHKNTKLQRVDSFQSETPKPIRVLRIGRCYICFGWSPSRVETVTTYDATIDYSHVQYRCSSQSAELSGVARSELPDIASHHQLQVQELPTESLPQELSDRSSTASAVLEKDAIYELDSPLPVETNMQRDAMASDHISQFHTASFPIDKWDAPQMHKMVHQTLPRLTTMSSHLMPRSFEEHYVASSRLTSANSSITPSPVSPVTPELEYAHGTAIRQSPYVSPISATLSSHQQIPPFPEHAAFDAYNDRYFHNEVPQAAPQEIFMSVPVEDSVHDEAVHGSWLLDTHHISYSLPEMSLVGYEVAAPSNVDQRPCKRRSLALDTEFAWDYSTDSGETSVWYLSGDRGKESLSTLDLSGTIHDTSVFQYLDTVEKNEKHPDTYDHEEPNTAGELDFCATMNLQEEDASQHVSDSEYTRPRAVKRYPKESCKLCGLLFTGRYGKGNLARHIREKHGLVNSMIGKVCRVCKTVYNRADAKRKHEWKKHRLQDVKPNKRRKKQ</sequence>
<protein>
    <submittedName>
        <fullName evidence="2">Uncharacterized protein</fullName>
    </submittedName>
</protein>
<evidence type="ECO:0000256" key="1">
    <source>
        <dbReference type="SAM" id="MobiDB-lite"/>
    </source>
</evidence>
<feature type="region of interest" description="Disordered" evidence="1">
    <location>
        <begin position="16"/>
        <end position="42"/>
    </location>
</feature>